<comment type="caution">
    <text evidence="2">The sequence shown here is derived from an EMBL/GenBank/DDBJ whole genome shotgun (WGS) entry which is preliminary data.</text>
</comment>
<evidence type="ECO:0008006" key="4">
    <source>
        <dbReference type="Google" id="ProtNLM"/>
    </source>
</evidence>
<evidence type="ECO:0000256" key="1">
    <source>
        <dbReference type="SAM" id="SignalP"/>
    </source>
</evidence>
<dbReference type="EMBL" id="JAGRRH010000025">
    <property type="protein sequence ID" value="KAG7342103.1"/>
    <property type="molecule type" value="Genomic_DNA"/>
</dbReference>
<sequence length="359" mass="39221">MRTLSLVVIAVSLKHKALSLAGGPSPRRNSPFRGLGRWDPQFVRISSSSRRAWILSQQHRGPILTLRGGNTNDNTDGSSSASVRLPFKGLFLSSGSAPSPSSTQSSSYYLIWSPGFVMKFFWASASLWGIHMLQWDTQLSKVVTQQWKGISAVFPLLSSRLATSAAPNVVLPLLSSSCCLLQLLINVMVGAGGCAGFNSILGPVRPLFLAILMSLNLHTGASLRQSLFRYSLALMPEGVHFWNEYRKRRWTLTAKRAEETLDRPRVRATIMVEIPTMGCVACINKIESILRNCAPENILTASSWLEKDRKGGCAKLEVHVDSESDLKALSQTVVDTIEGAGFQDSMVTSLEINASLAAR</sequence>
<name>A0A9K3PC64_9STRA</name>
<dbReference type="AlphaFoldDB" id="A0A9K3PC64"/>
<dbReference type="OrthoDB" id="689350at2759"/>
<reference evidence="2" key="2">
    <citation type="submission" date="2021-04" db="EMBL/GenBank/DDBJ databases">
        <authorList>
            <person name="Podell S."/>
        </authorList>
    </citation>
    <scope>NUCLEOTIDE SEQUENCE</scope>
    <source>
        <strain evidence="2">Hildebrandi</strain>
    </source>
</reference>
<evidence type="ECO:0000313" key="2">
    <source>
        <dbReference type="EMBL" id="KAG7342103.1"/>
    </source>
</evidence>
<dbReference type="Proteomes" id="UP000693970">
    <property type="component" value="Unassembled WGS sequence"/>
</dbReference>
<gene>
    <name evidence="2" type="ORF">IV203_007195</name>
</gene>
<keyword evidence="1" id="KW-0732">Signal</keyword>
<proteinExistence type="predicted"/>
<feature type="signal peptide" evidence="1">
    <location>
        <begin position="1"/>
        <end position="19"/>
    </location>
</feature>
<feature type="chain" id="PRO_5039901026" description="HMA domain-containing protein" evidence="1">
    <location>
        <begin position="20"/>
        <end position="359"/>
    </location>
</feature>
<reference evidence="2" key="1">
    <citation type="journal article" date="2021" name="Sci. Rep.">
        <title>Diploid genomic architecture of Nitzschia inconspicua, an elite biomass production diatom.</title>
        <authorList>
            <person name="Oliver A."/>
            <person name="Podell S."/>
            <person name="Pinowska A."/>
            <person name="Traller J.C."/>
            <person name="Smith S.R."/>
            <person name="McClure R."/>
            <person name="Beliaev A."/>
            <person name="Bohutskyi P."/>
            <person name="Hill E.A."/>
            <person name="Rabines A."/>
            <person name="Zheng H."/>
            <person name="Allen L.Z."/>
            <person name="Kuo A."/>
            <person name="Grigoriev I.V."/>
            <person name="Allen A.E."/>
            <person name="Hazlebeck D."/>
            <person name="Allen E.E."/>
        </authorList>
    </citation>
    <scope>NUCLEOTIDE SEQUENCE</scope>
    <source>
        <strain evidence="2">Hildebrandi</strain>
    </source>
</reference>
<evidence type="ECO:0000313" key="3">
    <source>
        <dbReference type="Proteomes" id="UP000693970"/>
    </source>
</evidence>
<keyword evidence="3" id="KW-1185">Reference proteome</keyword>
<organism evidence="2 3">
    <name type="scientific">Nitzschia inconspicua</name>
    <dbReference type="NCBI Taxonomy" id="303405"/>
    <lineage>
        <taxon>Eukaryota</taxon>
        <taxon>Sar</taxon>
        <taxon>Stramenopiles</taxon>
        <taxon>Ochrophyta</taxon>
        <taxon>Bacillariophyta</taxon>
        <taxon>Bacillariophyceae</taxon>
        <taxon>Bacillariophycidae</taxon>
        <taxon>Bacillariales</taxon>
        <taxon>Bacillariaceae</taxon>
        <taxon>Nitzschia</taxon>
    </lineage>
</organism>
<protein>
    <recommendedName>
        <fullName evidence="4">HMA domain-containing protein</fullName>
    </recommendedName>
</protein>
<accession>A0A9K3PC64</accession>